<dbReference type="GeneID" id="17778776"/>
<dbReference type="Proteomes" id="UP000018625">
    <property type="component" value="Segment"/>
</dbReference>
<evidence type="ECO:0000313" key="2">
    <source>
        <dbReference type="Proteomes" id="UP000018625"/>
    </source>
</evidence>
<dbReference type="KEGG" id="vg:17778776"/>
<proteinExistence type="predicted"/>
<accession>V6BPH8</accession>
<dbReference type="RefSeq" id="YP_008859641.1">
    <property type="nucleotide sequence ID" value="NC_022990.1"/>
</dbReference>
<reference evidence="1 2" key="2">
    <citation type="submission" date="2013-11" db="EMBL/GenBank/DDBJ databases">
        <title>DNA sequence associated with virophage mimiviridae genotype specificity.</title>
        <authorList>
            <person name="Gaia M."/>
            <person name="Benamar S."/>
            <person name="Boughalmi M."/>
            <person name="Pagnier I."/>
            <person name="Croce O."/>
            <person name="Colson P."/>
            <person name="Raoult D."/>
            <person name="La Scola B."/>
        </authorList>
    </citation>
    <scope>NUCLEOTIDE SEQUENCE [LARGE SCALE GENOMIC DNA]</scope>
    <source>
        <strain evidence="1">Strain</strain>
    </source>
</reference>
<keyword evidence="2" id="KW-1185">Reference proteome</keyword>
<organism evidence="1 2">
    <name type="scientific">Zamilon virus</name>
    <dbReference type="NCBI Taxonomy" id="1411887"/>
    <lineage>
        <taxon>Viruses</taxon>
        <taxon>Varidnaviria</taxon>
        <taxon>Bamfordvirae</taxon>
        <taxon>Preplasmiviricota</taxon>
        <taxon>Polisuviricotina</taxon>
        <taxon>Virophaviricetes</taxon>
        <taxon>Mividavirales</taxon>
        <taxon>Sputniviroviridae</taxon>
        <taxon>Sputnikvirus</taxon>
        <taxon>Sputnikvirus zamilonense</taxon>
        <taxon>Mimivirus-dependent virus Zamilon</taxon>
    </lineage>
</organism>
<evidence type="ECO:0000313" key="1">
    <source>
        <dbReference type="EMBL" id="CDI70055.1"/>
    </source>
</evidence>
<name>V6BPH8_9VIRU</name>
<dbReference type="OrthoDB" id="28121at10239"/>
<reference evidence="1 2" key="1">
    <citation type="submission" date="2013-09" db="EMBL/GenBank/DDBJ databases">
        <authorList>
            <person name="GENOMES U."/>
        </authorList>
    </citation>
    <scope>NUCLEOTIDE SEQUENCE [LARGE SCALE GENOMIC DNA]</scope>
    <source>
        <strain evidence="1">Strain</strain>
    </source>
</reference>
<dbReference type="EMBL" id="HG531932">
    <property type="protein sequence ID" value="CDI70055.1"/>
    <property type="molecule type" value="Genomic_DNA"/>
</dbReference>
<sequence>MKYFILLSYNYNKMKTIKHYENVALSNTDILGMLDNKAQIVLYPDLINYNSIDEVLGPYGACILLFEAKKNFGHWCCLFKRDENTIEFFNSYGGYPDNSLKFIPLHFRKISNQYYPYLSLLLLECPYELHYNEFKFQKRANDIKTCGRWCVIRILLRHLSIYEFKNFIDQMCKYYKAKPDEIITMMTI</sequence>
<protein>
    <submittedName>
        <fullName evidence="1">Uncharacterized protein</fullName>
    </submittedName>
</protein>